<dbReference type="Gene3D" id="3.30.2310.20">
    <property type="entry name" value="RelE-like"/>
    <property type="match status" value="1"/>
</dbReference>
<dbReference type="Proteomes" id="UP000055136">
    <property type="component" value="Chromosome"/>
</dbReference>
<dbReference type="Pfam" id="PF05016">
    <property type="entry name" value="ParE_toxin"/>
    <property type="match status" value="1"/>
</dbReference>
<protein>
    <submittedName>
        <fullName evidence="2">Plasmid stabilization protein</fullName>
    </submittedName>
</protein>
<dbReference type="InterPro" id="IPR052747">
    <property type="entry name" value="TA_system_RelE_toxin"/>
</dbReference>
<gene>
    <name evidence="2" type="ORF">Tel_13000</name>
</gene>
<sequence>MTYTLLIHKDADKVLRKMDRPTRYRVAEKIQALGDNPDDPALDIKRLTGMDRYRMRVGDWRIIFDRQDAVRVIAIEKIKPRGNVYK</sequence>
<evidence type="ECO:0000313" key="2">
    <source>
        <dbReference type="EMBL" id="ALP53978.1"/>
    </source>
</evidence>
<keyword evidence="1" id="KW-1277">Toxin-antitoxin system</keyword>
<proteinExistence type="predicted"/>
<reference evidence="2" key="1">
    <citation type="submission" date="2015-10" db="EMBL/GenBank/DDBJ databases">
        <title>Description of Candidatus Tenderia electrophaga gen. nov, sp. nov., an Uncultivated Electroautotroph from a Biocathode Enrichment.</title>
        <authorList>
            <person name="Eddie B.J."/>
            <person name="Malanoski A.P."/>
            <person name="Wang Z."/>
            <person name="Hall R.J."/>
            <person name="Oh S.D."/>
            <person name="Heiner C."/>
            <person name="Lin B."/>
            <person name="Strycharz-Glaven S.M."/>
        </authorList>
    </citation>
    <scope>NUCLEOTIDE SEQUENCE [LARGE SCALE GENOMIC DNA]</scope>
    <source>
        <strain evidence="2">NRL1</strain>
    </source>
</reference>
<dbReference type="InterPro" id="IPR007712">
    <property type="entry name" value="RelE/ParE_toxin"/>
</dbReference>
<dbReference type="KEGG" id="tee:Tel_13000"/>
<evidence type="ECO:0000256" key="1">
    <source>
        <dbReference type="ARBA" id="ARBA00022649"/>
    </source>
</evidence>
<organism evidence="2 3">
    <name type="scientific">Candidatus Tenderia electrophaga</name>
    <dbReference type="NCBI Taxonomy" id="1748243"/>
    <lineage>
        <taxon>Bacteria</taxon>
        <taxon>Pseudomonadati</taxon>
        <taxon>Pseudomonadota</taxon>
        <taxon>Gammaproteobacteria</taxon>
        <taxon>Candidatus Tenderiales</taxon>
        <taxon>Candidatus Tenderiaceae</taxon>
        <taxon>Candidatus Tenderia</taxon>
    </lineage>
</organism>
<dbReference type="AlphaFoldDB" id="A0A0S2TFR5"/>
<dbReference type="SUPFAM" id="SSF143011">
    <property type="entry name" value="RelE-like"/>
    <property type="match status" value="1"/>
</dbReference>
<dbReference type="PANTHER" id="PTHR38813">
    <property type="match status" value="1"/>
</dbReference>
<dbReference type="PANTHER" id="PTHR38813:SF1">
    <property type="entry name" value="TOXIN RELE1-RELATED"/>
    <property type="match status" value="1"/>
</dbReference>
<name>A0A0S2TFR5_9GAMM</name>
<dbReference type="EMBL" id="CP013099">
    <property type="protein sequence ID" value="ALP53978.1"/>
    <property type="molecule type" value="Genomic_DNA"/>
</dbReference>
<keyword evidence="3" id="KW-1185">Reference proteome</keyword>
<dbReference type="STRING" id="1748243.Tel_13000"/>
<accession>A0A0S2TFR5</accession>
<dbReference type="InterPro" id="IPR035093">
    <property type="entry name" value="RelE/ParE_toxin_dom_sf"/>
</dbReference>
<evidence type="ECO:0000313" key="3">
    <source>
        <dbReference type="Proteomes" id="UP000055136"/>
    </source>
</evidence>